<accession>T1K9G3</accession>
<dbReference type="InterPro" id="IPR029060">
    <property type="entry name" value="PIN-like_dom_sf"/>
</dbReference>
<dbReference type="PANTHER" id="PTHR46617:SF3">
    <property type="entry name" value="FORKHEAD BOX PROTEIN G1"/>
    <property type="match status" value="1"/>
</dbReference>
<dbReference type="InterPro" id="IPR047208">
    <property type="entry name" value="FOXG1"/>
</dbReference>
<dbReference type="SUPFAM" id="SSF88723">
    <property type="entry name" value="PIN domain-like"/>
    <property type="match status" value="1"/>
</dbReference>
<sequence>MPQQCSSGKSVQNSCKFVHSFSIESILNETDDKFTQDESNHQEPASPSMDKVNSSDDRFSFASVDPIDQSVDHGKHTKPPYSYNALIIMAISSNPEKRLTLSEIYDYITDTFPYYRDNKQGWQNSIRHNLSLNKCFRKIPRHYDDPGKGNYWTLESEVVPKAVRINSPRSLKSSQTLATSCPVSSSPLVPIKTDSVSSISFFNHQLPIRSISSCQSVKQTFVAHPFESSTLTWLNLRLPSPVSSPLPSSSLAWSFPGHPFLWSSVFNPSQHKLSQVNKLTLKLDSFIENTKQFKILTLYLNGLTMGNGYLMKQKGRAFCQNSKFVLEGMSRFVVPFFILLYITIQDFLPFLNSASMSVNIEQLTNYVALVDIYYWLHKAVYGCSDDIFNKTPHIYVDYFFDGLNLASKKSYRRCSSKKSSEMMKRCIDITPEMAKKLINASDAQIGYLMRKKFGHFVITEDSDLLLFECDYVFGKHMRKALPKLPSYLKMKGLKVDKEYIEGFLRVENTFKYQIVFCPFQHLDYAGKRFDDNLALQWAFGNVHVKTMKVVDSYVPANFK</sequence>
<dbReference type="InterPro" id="IPR036390">
    <property type="entry name" value="WH_DNA-bd_sf"/>
</dbReference>
<comment type="subcellular location">
    <subcellularLocation>
        <location evidence="2">Nucleus</location>
    </subcellularLocation>
</comment>
<dbReference type="InterPro" id="IPR006086">
    <property type="entry name" value="XPG-I_dom"/>
</dbReference>
<reference evidence="6" key="1">
    <citation type="submission" date="2011-08" db="EMBL/GenBank/DDBJ databases">
        <authorList>
            <person name="Rombauts S."/>
        </authorList>
    </citation>
    <scope>NUCLEOTIDE SEQUENCE</scope>
    <source>
        <strain evidence="6">London</strain>
    </source>
</reference>
<dbReference type="PROSITE" id="PS50039">
    <property type="entry name" value="FORK_HEAD_3"/>
    <property type="match status" value="1"/>
</dbReference>
<organism evidence="5 6">
    <name type="scientific">Tetranychus urticae</name>
    <name type="common">Two-spotted spider mite</name>
    <dbReference type="NCBI Taxonomy" id="32264"/>
    <lineage>
        <taxon>Eukaryota</taxon>
        <taxon>Metazoa</taxon>
        <taxon>Ecdysozoa</taxon>
        <taxon>Arthropoda</taxon>
        <taxon>Chelicerata</taxon>
        <taxon>Arachnida</taxon>
        <taxon>Acari</taxon>
        <taxon>Acariformes</taxon>
        <taxon>Trombidiformes</taxon>
        <taxon>Prostigmata</taxon>
        <taxon>Eleutherengona</taxon>
        <taxon>Raphignathae</taxon>
        <taxon>Tetranychoidea</taxon>
        <taxon>Tetranychidae</taxon>
        <taxon>Tetranychus</taxon>
    </lineage>
</organism>
<dbReference type="Gene3D" id="3.40.50.1010">
    <property type="entry name" value="5'-nuclease"/>
    <property type="match status" value="2"/>
</dbReference>
<proteinExistence type="predicted"/>
<protein>
    <recommendedName>
        <fullName evidence="4">Fork-head domain-containing protein</fullName>
    </recommendedName>
</protein>
<dbReference type="GO" id="GO:1990837">
    <property type="term" value="F:sequence-specific double-stranded DNA binding"/>
    <property type="evidence" value="ECO:0007669"/>
    <property type="project" value="TreeGrafter"/>
</dbReference>
<dbReference type="HOGENOM" id="CLU_1091186_0_0_1"/>
<dbReference type="EnsemblMetazoa" id="tetur07g04820.1">
    <property type="protein sequence ID" value="tetur07g04820.1"/>
    <property type="gene ID" value="tetur07g04820"/>
</dbReference>
<dbReference type="PROSITE" id="PS00658">
    <property type="entry name" value="FORK_HEAD_2"/>
    <property type="match status" value="1"/>
</dbReference>
<dbReference type="EMBL" id="CAEY01001890">
    <property type="status" value="NOT_ANNOTATED_CDS"/>
    <property type="molecule type" value="Genomic_DNA"/>
</dbReference>
<dbReference type="SUPFAM" id="SSF46785">
    <property type="entry name" value="Winged helix' DNA-binding domain"/>
    <property type="match status" value="1"/>
</dbReference>
<evidence type="ECO:0000256" key="1">
    <source>
        <dbReference type="ARBA" id="ARBA00023125"/>
    </source>
</evidence>
<keyword evidence="1 2" id="KW-0238">DNA-binding</keyword>
<feature type="DNA-binding region" description="Fork-head" evidence="2">
    <location>
        <begin position="78"/>
        <end position="173"/>
    </location>
</feature>
<dbReference type="SMART" id="SM00339">
    <property type="entry name" value="FH"/>
    <property type="match status" value="1"/>
</dbReference>
<dbReference type="InterPro" id="IPR018122">
    <property type="entry name" value="TF_fork_head_CS_1"/>
</dbReference>
<evidence type="ECO:0000313" key="5">
    <source>
        <dbReference type="EnsemblMetazoa" id="tetur07g04820.1"/>
    </source>
</evidence>
<reference evidence="5" key="2">
    <citation type="submission" date="2015-06" db="UniProtKB">
        <authorList>
            <consortium name="EnsemblMetazoa"/>
        </authorList>
    </citation>
    <scope>IDENTIFICATION</scope>
</reference>
<dbReference type="PROSITE" id="PS00657">
    <property type="entry name" value="FORK_HEAD_1"/>
    <property type="match status" value="1"/>
</dbReference>
<dbReference type="GO" id="GO:0005634">
    <property type="term" value="C:nucleus"/>
    <property type="evidence" value="ECO:0007669"/>
    <property type="project" value="UniProtKB-SubCell"/>
</dbReference>
<feature type="region of interest" description="Disordered" evidence="3">
    <location>
        <begin position="29"/>
        <end position="55"/>
    </location>
</feature>
<dbReference type="Pfam" id="PF00867">
    <property type="entry name" value="XPG_I"/>
    <property type="match status" value="1"/>
</dbReference>
<dbReference type="GO" id="GO:0006357">
    <property type="term" value="P:regulation of transcription by RNA polymerase II"/>
    <property type="evidence" value="ECO:0007669"/>
    <property type="project" value="TreeGrafter"/>
</dbReference>
<name>T1K9G3_TETUR</name>
<feature type="domain" description="Fork-head" evidence="4">
    <location>
        <begin position="78"/>
        <end position="173"/>
    </location>
</feature>
<evidence type="ECO:0000256" key="2">
    <source>
        <dbReference type="PROSITE-ProRule" id="PRU00089"/>
    </source>
</evidence>
<dbReference type="PANTHER" id="PTHR46617">
    <property type="entry name" value="FORKHEAD BOX PROTEIN G1"/>
    <property type="match status" value="1"/>
</dbReference>
<dbReference type="InterPro" id="IPR036388">
    <property type="entry name" value="WH-like_DNA-bd_sf"/>
</dbReference>
<dbReference type="Gene3D" id="1.10.10.10">
    <property type="entry name" value="Winged helix-like DNA-binding domain superfamily/Winged helix DNA-binding domain"/>
    <property type="match status" value="1"/>
</dbReference>
<dbReference type="Pfam" id="PF00250">
    <property type="entry name" value="Forkhead"/>
    <property type="match status" value="1"/>
</dbReference>
<dbReference type="PRINTS" id="PR00053">
    <property type="entry name" value="FORKHEAD"/>
</dbReference>
<dbReference type="AlphaFoldDB" id="T1K9G3"/>
<feature type="compositionally biased region" description="Basic and acidic residues" evidence="3">
    <location>
        <begin position="30"/>
        <end position="41"/>
    </location>
</feature>
<keyword evidence="2" id="KW-0539">Nucleus</keyword>
<dbReference type="GO" id="GO:0003700">
    <property type="term" value="F:DNA-binding transcription factor activity"/>
    <property type="evidence" value="ECO:0007669"/>
    <property type="project" value="InterPro"/>
</dbReference>
<dbReference type="STRING" id="32264.T1K9G3"/>
<dbReference type="InterPro" id="IPR001766">
    <property type="entry name" value="Fork_head_dom"/>
</dbReference>
<evidence type="ECO:0000256" key="3">
    <source>
        <dbReference type="SAM" id="MobiDB-lite"/>
    </source>
</evidence>
<dbReference type="GO" id="GO:0004518">
    <property type="term" value="F:nuclease activity"/>
    <property type="evidence" value="ECO:0007669"/>
    <property type="project" value="InterPro"/>
</dbReference>
<dbReference type="eggNOG" id="KOG2294">
    <property type="taxonomic scope" value="Eukaryota"/>
</dbReference>
<dbReference type="InterPro" id="IPR030456">
    <property type="entry name" value="TF_fork_head_CS_2"/>
</dbReference>
<dbReference type="FunFam" id="1.10.10.10:FF:000135">
    <property type="entry name" value="forkhead box protein G1"/>
    <property type="match status" value="1"/>
</dbReference>
<dbReference type="Proteomes" id="UP000015104">
    <property type="component" value="Unassembled WGS sequence"/>
</dbReference>
<evidence type="ECO:0000313" key="6">
    <source>
        <dbReference type="Proteomes" id="UP000015104"/>
    </source>
</evidence>
<evidence type="ECO:0000259" key="4">
    <source>
        <dbReference type="PROSITE" id="PS50039"/>
    </source>
</evidence>
<keyword evidence="6" id="KW-1185">Reference proteome</keyword>